<dbReference type="PANTHER" id="PTHR30146:SF155">
    <property type="entry name" value="ALANINE RACEMASE"/>
    <property type="match status" value="1"/>
</dbReference>
<keyword evidence="2" id="KW-0238">DNA-binding</keyword>
<dbReference type="EMBL" id="JBHSAY010000009">
    <property type="protein sequence ID" value="MFC4132277.1"/>
    <property type="molecule type" value="Genomic_DNA"/>
</dbReference>
<name>A0ABV8LMX5_9ACTN</name>
<dbReference type="PROSITE" id="PS51000">
    <property type="entry name" value="HTH_DEOR_2"/>
    <property type="match status" value="1"/>
</dbReference>
<evidence type="ECO:0000256" key="2">
    <source>
        <dbReference type="ARBA" id="ARBA00023125"/>
    </source>
</evidence>
<evidence type="ECO:0000256" key="1">
    <source>
        <dbReference type="ARBA" id="ARBA00023015"/>
    </source>
</evidence>
<evidence type="ECO:0000313" key="6">
    <source>
        <dbReference type="Proteomes" id="UP001595816"/>
    </source>
</evidence>
<dbReference type="Gene3D" id="3.40.50.2300">
    <property type="match status" value="2"/>
</dbReference>
<dbReference type="InterPro" id="IPR046335">
    <property type="entry name" value="LacI/GalR-like_sensor"/>
</dbReference>
<keyword evidence="3" id="KW-0804">Transcription</keyword>
<dbReference type="CDD" id="cd06267">
    <property type="entry name" value="PBP1_LacI_sugar_binding-like"/>
    <property type="match status" value="1"/>
</dbReference>
<protein>
    <submittedName>
        <fullName evidence="5">Substrate-binding domain-containing protein</fullName>
    </submittedName>
</protein>
<keyword evidence="6" id="KW-1185">Reference proteome</keyword>
<evidence type="ECO:0000313" key="5">
    <source>
        <dbReference type="EMBL" id="MFC4132277.1"/>
    </source>
</evidence>
<sequence length="359" mass="38560">MLAAERRAHILARAREDGSVKVTRLVAELGVSHVTIRRDLDALVDERVLDKVRGGAMLRVRPDSAAASSQPSFGGTIGLIVPTSYYYRHIAAGVSAAVRRRGGEMQLVVSEYSLDRELHLLGEFVRDGVGGVLYAPSIQLDDDDRQLRERLESAGVPIVLVERTLPAGGLGGPSTVRTAHERGAIGAVRHLVGLGHRRIAMISRGRTQTADLVRAGWRRAIGQAGLEKEAILLGADVLGGEPTWKPDGVELVLDRLRQHGATALFCHGDENSLLTLVHRARSTGLSVPGDLSIIAYDDEISVFADPPLSAVAPDRETVGSLATRLLLDSIERGDEPSAPLHMEVEPRLVVRSSTASPAR</sequence>
<dbReference type="SUPFAM" id="SSF46785">
    <property type="entry name" value="Winged helix' DNA-binding domain"/>
    <property type="match status" value="1"/>
</dbReference>
<dbReference type="Proteomes" id="UP001595816">
    <property type="component" value="Unassembled WGS sequence"/>
</dbReference>
<accession>A0ABV8LMX5</accession>
<dbReference type="SMART" id="SM00420">
    <property type="entry name" value="HTH_DEOR"/>
    <property type="match status" value="1"/>
</dbReference>
<dbReference type="PANTHER" id="PTHR30146">
    <property type="entry name" value="LACI-RELATED TRANSCRIPTIONAL REPRESSOR"/>
    <property type="match status" value="1"/>
</dbReference>
<evidence type="ECO:0000256" key="3">
    <source>
        <dbReference type="ARBA" id="ARBA00023163"/>
    </source>
</evidence>
<reference evidence="6" key="1">
    <citation type="journal article" date="2019" name="Int. J. Syst. Evol. Microbiol.">
        <title>The Global Catalogue of Microorganisms (GCM) 10K type strain sequencing project: providing services to taxonomists for standard genome sequencing and annotation.</title>
        <authorList>
            <consortium name="The Broad Institute Genomics Platform"/>
            <consortium name="The Broad Institute Genome Sequencing Center for Infectious Disease"/>
            <person name="Wu L."/>
            <person name="Ma J."/>
        </authorList>
    </citation>
    <scope>NUCLEOTIDE SEQUENCE [LARGE SCALE GENOMIC DNA]</scope>
    <source>
        <strain evidence="6">CGMCC 4.7289</strain>
    </source>
</reference>
<dbReference type="InterPro" id="IPR028082">
    <property type="entry name" value="Peripla_BP_I"/>
</dbReference>
<dbReference type="RefSeq" id="WP_253753535.1">
    <property type="nucleotide sequence ID" value="NZ_JAMZDZ010000001.1"/>
</dbReference>
<feature type="domain" description="HTH deoR-type" evidence="4">
    <location>
        <begin position="3"/>
        <end position="58"/>
    </location>
</feature>
<gene>
    <name evidence="5" type="ORF">ACFOZ4_16855</name>
</gene>
<dbReference type="Pfam" id="PF13377">
    <property type="entry name" value="Peripla_BP_3"/>
    <property type="match status" value="1"/>
</dbReference>
<dbReference type="Pfam" id="PF08220">
    <property type="entry name" value="HTH_DeoR"/>
    <property type="match status" value="1"/>
</dbReference>
<keyword evidence="1" id="KW-0805">Transcription regulation</keyword>
<dbReference type="InterPro" id="IPR001034">
    <property type="entry name" value="DeoR_HTH"/>
</dbReference>
<organism evidence="5 6">
    <name type="scientific">Hamadaea flava</name>
    <dbReference type="NCBI Taxonomy" id="1742688"/>
    <lineage>
        <taxon>Bacteria</taxon>
        <taxon>Bacillati</taxon>
        <taxon>Actinomycetota</taxon>
        <taxon>Actinomycetes</taxon>
        <taxon>Micromonosporales</taxon>
        <taxon>Micromonosporaceae</taxon>
        <taxon>Hamadaea</taxon>
    </lineage>
</organism>
<dbReference type="InterPro" id="IPR036388">
    <property type="entry name" value="WH-like_DNA-bd_sf"/>
</dbReference>
<proteinExistence type="predicted"/>
<comment type="caution">
    <text evidence="5">The sequence shown here is derived from an EMBL/GenBank/DDBJ whole genome shotgun (WGS) entry which is preliminary data.</text>
</comment>
<dbReference type="Gene3D" id="1.10.10.10">
    <property type="entry name" value="Winged helix-like DNA-binding domain superfamily/Winged helix DNA-binding domain"/>
    <property type="match status" value="1"/>
</dbReference>
<dbReference type="InterPro" id="IPR036390">
    <property type="entry name" value="WH_DNA-bd_sf"/>
</dbReference>
<evidence type="ECO:0000259" key="4">
    <source>
        <dbReference type="PROSITE" id="PS51000"/>
    </source>
</evidence>
<dbReference type="SUPFAM" id="SSF53822">
    <property type="entry name" value="Periplasmic binding protein-like I"/>
    <property type="match status" value="1"/>
</dbReference>